<proteinExistence type="predicted"/>
<comment type="caution">
    <text evidence="5">The sequence shown here is derived from an EMBL/GenBank/DDBJ whole genome shotgun (WGS) entry which is preliminary data.</text>
</comment>
<dbReference type="InterPro" id="IPR001647">
    <property type="entry name" value="HTH_TetR"/>
</dbReference>
<evidence type="ECO:0000259" key="4">
    <source>
        <dbReference type="Pfam" id="PF00440"/>
    </source>
</evidence>
<dbReference type="Proteomes" id="UP000295258">
    <property type="component" value="Unassembled WGS sequence"/>
</dbReference>
<evidence type="ECO:0000313" key="5">
    <source>
        <dbReference type="EMBL" id="TDD08435.1"/>
    </source>
</evidence>
<dbReference type="InterPro" id="IPR050109">
    <property type="entry name" value="HTH-type_TetR-like_transc_reg"/>
</dbReference>
<evidence type="ECO:0000313" key="6">
    <source>
        <dbReference type="Proteomes" id="UP000295258"/>
    </source>
</evidence>
<dbReference type="GO" id="GO:0003700">
    <property type="term" value="F:DNA-binding transcription factor activity"/>
    <property type="evidence" value="ECO:0007669"/>
    <property type="project" value="TreeGrafter"/>
</dbReference>
<reference evidence="5 6" key="1">
    <citation type="submission" date="2019-03" db="EMBL/GenBank/DDBJ databases">
        <title>Draft genome sequences of novel Actinobacteria.</title>
        <authorList>
            <person name="Sahin N."/>
            <person name="Ay H."/>
            <person name="Saygin H."/>
        </authorList>
    </citation>
    <scope>NUCLEOTIDE SEQUENCE [LARGE SCALE GENOMIC DNA]</scope>
    <source>
        <strain evidence="5 6">KC310</strain>
    </source>
</reference>
<dbReference type="Pfam" id="PF00440">
    <property type="entry name" value="TetR_N"/>
    <property type="match status" value="1"/>
</dbReference>
<accession>A0A4R4W0M1</accession>
<dbReference type="SUPFAM" id="SSF48498">
    <property type="entry name" value="Tetracyclin repressor-like, C-terminal domain"/>
    <property type="match status" value="1"/>
</dbReference>
<dbReference type="GO" id="GO:0000976">
    <property type="term" value="F:transcription cis-regulatory region binding"/>
    <property type="evidence" value="ECO:0007669"/>
    <property type="project" value="TreeGrafter"/>
</dbReference>
<dbReference type="Gene3D" id="1.10.10.60">
    <property type="entry name" value="Homeodomain-like"/>
    <property type="match status" value="1"/>
</dbReference>
<keyword evidence="1" id="KW-0805">Transcription regulation</keyword>
<dbReference type="PANTHER" id="PTHR30055">
    <property type="entry name" value="HTH-TYPE TRANSCRIPTIONAL REGULATOR RUTR"/>
    <property type="match status" value="1"/>
</dbReference>
<dbReference type="AlphaFoldDB" id="A0A4R4W0M1"/>
<gene>
    <name evidence="5" type="ORF">E1292_11560</name>
</gene>
<dbReference type="PANTHER" id="PTHR30055:SF234">
    <property type="entry name" value="HTH-TYPE TRANSCRIPTIONAL REGULATOR BETI"/>
    <property type="match status" value="1"/>
</dbReference>
<keyword evidence="3" id="KW-0804">Transcription</keyword>
<keyword evidence="6" id="KW-1185">Reference proteome</keyword>
<feature type="domain" description="HTH tetR-type" evidence="4">
    <location>
        <begin position="24"/>
        <end position="70"/>
    </location>
</feature>
<evidence type="ECO:0000256" key="3">
    <source>
        <dbReference type="ARBA" id="ARBA00023163"/>
    </source>
</evidence>
<sequence>MRANESPSGKRGRTFTESARRAQIVAAAIETIAELGYARASFAQIAKRAGLSSTGLISYHFASKSELVKQAVIQIYGEITAFMTERLQGRPTASAALRAYIEGNVEFSGAHPVEMEALLDIFINGGIDYDEPKERTTLSPLEQILHWGQETGEFRAFDVQVMATSLQRSVEGPNFLLAGDAALDLQAYARELVALFERATRADT</sequence>
<dbReference type="InterPro" id="IPR036271">
    <property type="entry name" value="Tet_transcr_reg_TetR-rel_C_sf"/>
</dbReference>
<dbReference type="RefSeq" id="WP_132594887.1">
    <property type="nucleotide sequence ID" value="NZ_SMKO01000021.1"/>
</dbReference>
<evidence type="ECO:0000256" key="2">
    <source>
        <dbReference type="ARBA" id="ARBA00023125"/>
    </source>
</evidence>
<name>A0A4R4W0M1_9ACTN</name>
<protein>
    <submittedName>
        <fullName evidence="5">TetR/AcrR family transcriptional regulator</fullName>
    </submittedName>
</protein>
<organism evidence="5 6">
    <name type="scientific">Nonomuraea deserti</name>
    <dbReference type="NCBI Taxonomy" id="1848322"/>
    <lineage>
        <taxon>Bacteria</taxon>
        <taxon>Bacillati</taxon>
        <taxon>Actinomycetota</taxon>
        <taxon>Actinomycetes</taxon>
        <taxon>Streptosporangiales</taxon>
        <taxon>Streptosporangiaceae</taxon>
        <taxon>Nonomuraea</taxon>
    </lineage>
</organism>
<evidence type="ECO:0000256" key="1">
    <source>
        <dbReference type="ARBA" id="ARBA00023015"/>
    </source>
</evidence>
<dbReference type="Gene3D" id="1.10.357.10">
    <property type="entry name" value="Tetracycline Repressor, domain 2"/>
    <property type="match status" value="1"/>
</dbReference>
<dbReference type="SUPFAM" id="SSF46689">
    <property type="entry name" value="Homeodomain-like"/>
    <property type="match status" value="1"/>
</dbReference>
<keyword evidence="2" id="KW-0238">DNA-binding</keyword>
<dbReference type="EMBL" id="SMKO01000021">
    <property type="protein sequence ID" value="TDD08435.1"/>
    <property type="molecule type" value="Genomic_DNA"/>
</dbReference>
<dbReference type="InterPro" id="IPR009057">
    <property type="entry name" value="Homeodomain-like_sf"/>
</dbReference>